<proteinExistence type="predicted"/>
<dbReference type="AlphaFoldDB" id="A0A1T4YKQ1"/>
<dbReference type="Gene3D" id="2.170.130.30">
    <property type="match status" value="1"/>
</dbReference>
<keyword evidence="3" id="KW-1185">Reference proteome</keyword>
<evidence type="ECO:0000313" key="2">
    <source>
        <dbReference type="EMBL" id="SKB02128.1"/>
    </source>
</evidence>
<dbReference type="EMBL" id="FUYE01000013">
    <property type="protein sequence ID" value="SKB02128.1"/>
    <property type="molecule type" value="Genomic_DNA"/>
</dbReference>
<reference evidence="3" key="1">
    <citation type="submission" date="2017-02" db="EMBL/GenBank/DDBJ databases">
        <authorList>
            <person name="Varghese N."/>
            <person name="Submissions S."/>
        </authorList>
    </citation>
    <scope>NUCLEOTIDE SEQUENCE [LARGE SCALE GENOMIC DNA]</scope>
    <source>
        <strain evidence="3">ATCC 700200</strain>
    </source>
</reference>
<dbReference type="Pfam" id="PF14478">
    <property type="entry name" value="DUF4430"/>
    <property type="match status" value="1"/>
</dbReference>
<feature type="domain" description="Transcobalamin-like C-terminal" evidence="1">
    <location>
        <begin position="50"/>
        <end position="84"/>
    </location>
</feature>
<dbReference type="InterPro" id="IPR027954">
    <property type="entry name" value="Transcobalamin-like_C"/>
</dbReference>
<evidence type="ECO:0000259" key="1">
    <source>
        <dbReference type="Pfam" id="PF14478"/>
    </source>
</evidence>
<protein>
    <recommendedName>
        <fullName evidence="1">Transcobalamin-like C-terminal domain-containing protein</fullName>
    </recommendedName>
</protein>
<dbReference type="Proteomes" id="UP000190774">
    <property type="component" value="Unassembled WGS sequence"/>
</dbReference>
<evidence type="ECO:0000313" key="3">
    <source>
        <dbReference type="Proteomes" id="UP000190774"/>
    </source>
</evidence>
<gene>
    <name evidence="2" type="ORF">SAMN02745166_03552</name>
</gene>
<name>A0A1T4YKQ1_9BACT</name>
<organism evidence="2 3">
    <name type="scientific">Prosthecobacter debontii</name>
    <dbReference type="NCBI Taxonomy" id="48467"/>
    <lineage>
        <taxon>Bacteria</taxon>
        <taxon>Pseudomonadati</taxon>
        <taxon>Verrucomicrobiota</taxon>
        <taxon>Verrucomicrobiia</taxon>
        <taxon>Verrucomicrobiales</taxon>
        <taxon>Verrucomicrobiaceae</taxon>
        <taxon>Prosthecobacter</taxon>
    </lineage>
</organism>
<accession>A0A1T4YKQ1</accession>
<sequence length="112" mass="12491">MNAQQALEGAYNQINNTSQFTFSLQYYGAQFGYLVMMINETYDSFISSAAPFFYWAFYLNGVTSQTGIDQTVLNAGDTITFAFETYSAETHQASTLGIKHSRQMDASQKSNA</sequence>